<sequence length="500" mass="51740">MSDNDDGLDFTVDIVAKGEKNAFHLANLSDEDFRTVLAQTTSQKSPLNMRIKIIEVHHGNMIFEEEEVLATLIVFEFRFQSRLQGHRYEEVSVNIEFLDKAGNGRRDPTVVALAPDRMHWLNKTTYDQRTKLSTEAGISGGSTGLASADAKVSWEMEQTRPLKFQATLTGNPTRSAGKLGDGENAVAWTMTENRDAADGVPSFLQTAVLLKRVNNAPFIGRLSMSSSVDLKSVGSRLRSATSDKDKIIDPVAFDPSKSQVRNNKVSGITPADLESMDLIDLTKMFRVNLSEQDDLTPGTASAAGATKGEGAAGEAARGEATTSAGEPVAEEGASNAASLSFAVGEGAGDDDGDDGEGADDAGGGGDDSGTAAPALPTPSFSFHLEQSRTPTTVGGANKQGATAAPAPAPALERKLPLPAPPAALATSEATPSSLSGLPASALIAPTLVAETVASAVQATKLAAQAAVAAAEAARQAAEAATAASRAAEAAVQLLSKLGLQ</sequence>
<protein>
    <recommendedName>
        <fullName evidence="4">C2 NT-type domain-containing protein</fullName>
    </recommendedName>
</protein>
<accession>A0ABP0C2X0</accession>
<name>A0ABP0C2X0_9PEZI</name>
<evidence type="ECO:0000313" key="2">
    <source>
        <dbReference type="EMBL" id="CAK7226327.1"/>
    </source>
</evidence>
<proteinExistence type="predicted"/>
<keyword evidence="3" id="KW-1185">Reference proteome</keyword>
<organism evidence="2 3">
    <name type="scientific">Sporothrix curviconia</name>
    <dbReference type="NCBI Taxonomy" id="1260050"/>
    <lineage>
        <taxon>Eukaryota</taxon>
        <taxon>Fungi</taxon>
        <taxon>Dikarya</taxon>
        <taxon>Ascomycota</taxon>
        <taxon>Pezizomycotina</taxon>
        <taxon>Sordariomycetes</taxon>
        <taxon>Sordariomycetidae</taxon>
        <taxon>Ophiostomatales</taxon>
        <taxon>Ophiostomataceae</taxon>
        <taxon>Sporothrix</taxon>
    </lineage>
</organism>
<reference evidence="2 3" key="1">
    <citation type="submission" date="2024-01" db="EMBL/GenBank/DDBJ databases">
        <authorList>
            <person name="Allen C."/>
            <person name="Tagirdzhanova G."/>
        </authorList>
    </citation>
    <scope>NUCLEOTIDE SEQUENCE [LARGE SCALE GENOMIC DNA]</scope>
</reference>
<gene>
    <name evidence="2" type="ORF">SCUCBS95973_006164</name>
</gene>
<evidence type="ECO:0008006" key="4">
    <source>
        <dbReference type="Google" id="ProtNLM"/>
    </source>
</evidence>
<dbReference type="EMBL" id="CAWUHB010000035">
    <property type="protein sequence ID" value="CAK7226327.1"/>
    <property type="molecule type" value="Genomic_DNA"/>
</dbReference>
<feature type="compositionally biased region" description="Low complexity" evidence="1">
    <location>
        <begin position="422"/>
        <end position="436"/>
    </location>
</feature>
<feature type="compositionally biased region" description="Low complexity" evidence="1">
    <location>
        <begin position="298"/>
        <end position="326"/>
    </location>
</feature>
<evidence type="ECO:0000313" key="3">
    <source>
        <dbReference type="Proteomes" id="UP001642405"/>
    </source>
</evidence>
<comment type="caution">
    <text evidence="2">The sequence shown here is derived from an EMBL/GenBank/DDBJ whole genome shotgun (WGS) entry which is preliminary data.</text>
</comment>
<feature type="compositionally biased region" description="Acidic residues" evidence="1">
    <location>
        <begin position="347"/>
        <end position="359"/>
    </location>
</feature>
<feature type="region of interest" description="Disordered" evidence="1">
    <location>
        <begin position="292"/>
        <end position="436"/>
    </location>
</feature>
<evidence type="ECO:0000256" key="1">
    <source>
        <dbReference type="SAM" id="MobiDB-lite"/>
    </source>
</evidence>
<dbReference type="Proteomes" id="UP001642405">
    <property type="component" value="Unassembled WGS sequence"/>
</dbReference>